<keyword evidence="1" id="KW-0472">Membrane</keyword>
<accession>A0A853ABN3</accession>
<evidence type="ECO:0000313" key="2">
    <source>
        <dbReference type="EMBL" id="NYI07888.1"/>
    </source>
</evidence>
<organism evidence="2 3">
    <name type="scientific">Allostreptomyces psammosilenae</name>
    <dbReference type="NCBI Taxonomy" id="1892865"/>
    <lineage>
        <taxon>Bacteria</taxon>
        <taxon>Bacillati</taxon>
        <taxon>Actinomycetota</taxon>
        <taxon>Actinomycetes</taxon>
        <taxon>Kitasatosporales</taxon>
        <taxon>Streptomycetaceae</taxon>
        <taxon>Allostreptomyces</taxon>
    </lineage>
</organism>
<keyword evidence="3" id="KW-1185">Reference proteome</keyword>
<feature type="transmembrane region" description="Helical" evidence="1">
    <location>
        <begin position="9"/>
        <end position="32"/>
    </location>
</feature>
<comment type="caution">
    <text evidence="2">The sequence shown here is derived from an EMBL/GenBank/DDBJ whole genome shotgun (WGS) entry which is preliminary data.</text>
</comment>
<dbReference type="AlphaFoldDB" id="A0A853ABN3"/>
<dbReference type="RefSeq" id="WP_179816816.1">
    <property type="nucleotide sequence ID" value="NZ_JACBZD010000002.1"/>
</dbReference>
<evidence type="ECO:0000256" key="1">
    <source>
        <dbReference type="SAM" id="Phobius"/>
    </source>
</evidence>
<sequence>MRRHDIEPFALLSGVFFVLFGVAYLLGLASGVDMEWRFWLPVGVVWLALAGCVGAVTGMVRAARRRPGRGGKRGTA</sequence>
<feature type="transmembrane region" description="Helical" evidence="1">
    <location>
        <begin position="38"/>
        <end position="63"/>
    </location>
</feature>
<evidence type="ECO:0000313" key="3">
    <source>
        <dbReference type="Proteomes" id="UP000567795"/>
    </source>
</evidence>
<protein>
    <submittedName>
        <fullName evidence="2">Uncharacterized protein</fullName>
    </submittedName>
</protein>
<gene>
    <name evidence="2" type="ORF">FHU37_004917</name>
</gene>
<dbReference type="Proteomes" id="UP000567795">
    <property type="component" value="Unassembled WGS sequence"/>
</dbReference>
<reference evidence="2 3" key="1">
    <citation type="submission" date="2020-07" db="EMBL/GenBank/DDBJ databases">
        <title>Sequencing the genomes of 1000 actinobacteria strains.</title>
        <authorList>
            <person name="Klenk H.-P."/>
        </authorList>
    </citation>
    <scope>NUCLEOTIDE SEQUENCE [LARGE SCALE GENOMIC DNA]</scope>
    <source>
        <strain evidence="2 3">DSM 42178</strain>
    </source>
</reference>
<dbReference type="EMBL" id="JACBZD010000002">
    <property type="protein sequence ID" value="NYI07888.1"/>
    <property type="molecule type" value="Genomic_DNA"/>
</dbReference>
<proteinExistence type="predicted"/>
<name>A0A853ABN3_9ACTN</name>
<keyword evidence="1" id="KW-1133">Transmembrane helix</keyword>
<keyword evidence="1" id="KW-0812">Transmembrane</keyword>